<keyword evidence="1" id="KW-0805">Transcription regulation</keyword>
<evidence type="ECO:0000256" key="2">
    <source>
        <dbReference type="ARBA" id="ARBA00023125"/>
    </source>
</evidence>
<dbReference type="InterPro" id="IPR009057">
    <property type="entry name" value="Homeodomain-like_sf"/>
</dbReference>
<evidence type="ECO:0000259" key="5">
    <source>
        <dbReference type="PROSITE" id="PS50977"/>
    </source>
</evidence>
<feature type="domain" description="HTH tetR-type" evidence="5">
    <location>
        <begin position="6"/>
        <end position="66"/>
    </location>
</feature>
<dbReference type="Gene3D" id="1.10.357.10">
    <property type="entry name" value="Tetracycline Repressor, domain 2"/>
    <property type="match status" value="1"/>
</dbReference>
<dbReference type="PROSITE" id="PS50977">
    <property type="entry name" value="HTH_TETR_2"/>
    <property type="match status" value="1"/>
</dbReference>
<gene>
    <name evidence="6" type="ORF">VW23_012170</name>
</gene>
<dbReference type="EMBL" id="LAJE02000075">
    <property type="protein sequence ID" value="OEO32325.1"/>
    <property type="molecule type" value="Genomic_DNA"/>
</dbReference>
<dbReference type="AlphaFoldDB" id="A0A1E5XUR0"/>
<dbReference type="GO" id="GO:0003677">
    <property type="term" value="F:DNA binding"/>
    <property type="evidence" value="ECO:0007669"/>
    <property type="project" value="UniProtKB-UniRule"/>
</dbReference>
<name>A0A1E5XUR0_9HYPH</name>
<dbReference type="PANTHER" id="PTHR47506:SF1">
    <property type="entry name" value="HTH-TYPE TRANSCRIPTIONAL REGULATOR YJDC"/>
    <property type="match status" value="1"/>
</dbReference>
<dbReference type="Pfam" id="PF00440">
    <property type="entry name" value="TetR_N"/>
    <property type="match status" value="1"/>
</dbReference>
<dbReference type="PANTHER" id="PTHR47506">
    <property type="entry name" value="TRANSCRIPTIONAL REGULATORY PROTEIN"/>
    <property type="match status" value="1"/>
</dbReference>
<dbReference type="InterPro" id="IPR036271">
    <property type="entry name" value="Tet_transcr_reg_TetR-rel_C_sf"/>
</dbReference>
<sequence length="194" mass="20787">MARTRSFDRDAVLAAAGNAFRQHGYRDASIAELERATGLVSGSIYNAFGDKAGLFRAALEHYVHGFVRQRLAVFAGADAGLDELEQLYLSVLAPPLSDGFGCLVNNSIIEFGMAPGIASDGITETLTLVREAIASVLAREIGTAKAEVETMQLVLLYHGVLTLSRSGTSLEAMRAAVNATFERLRAARTQPNKQ</sequence>
<dbReference type="OrthoDB" id="7056813at2"/>
<organism evidence="6 7">
    <name type="scientific">Devosia insulae DS-56</name>
    <dbReference type="NCBI Taxonomy" id="1116389"/>
    <lineage>
        <taxon>Bacteria</taxon>
        <taxon>Pseudomonadati</taxon>
        <taxon>Pseudomonadota</taxon>
        <taxon>Alphaproteobacteria</taxon>
        <taxon>Hyphomicrobiales</taxon>
        <taxon>Devosiaceae</taxon>
        <taxon>Devosia</taxon>
    </lineage>
</organism>
<dbReference type="SUPFAM" id="SSF48498">
    <property type="entry name" value="Tetracyclin repressor-like, C-terminal domain"/>
    <property type="match status" value="1"/>
</dbReference>
<evidence type="ECO:0000313" key="7">
    <source>
        <dbReference type="Proteomes" id="UP000095463"/>
    </source>
</evidence>
<evidence type="ECO:0000256" key="1">
    <source>
        <dbReference type="ARBA" id="ARBA00023015"/>
    </source>
</evidence>
<dbReference type="Gene3D" id="1.10.10.60">
    <property type="entry name" value="Homeodomain-like"/>
    <property type="match status" value="1"/>
</dbReference>
<dbReference type="InterPro" id="IPR001647">
    <property type="entry name" value="HTH_TetR"/>
</dbReference>
<keyword evidence="3" id="KW-0804">Transcription</keyword>
<keyword evidence="7" id="KW-1185">Reference proteome</keyword>
<evidence type="ECO:0000256" key="3">
    <source>
        <dbReference type="ARBA" id="ARBA00023163"/>
    </source>
</evidence>
<evidence type="ECO:0000313" key="6">
    <source>
        <dbReference type="EMBL" id="OEO32325.1"/>
    </source>
</evidence>
<dbReference type="Proteomes" id="UP000095463">
    <property type="component" value="Unassembled WGS sequence"/>
</dbReference>
<reference evidence="6 7" key="1">
    <citation type="journal article" date="2015" name="Genome Announc.">
        <title>Genome Assemblies of Three Soil-Associated Devosia species: D. insulae, D. limi, and D. soli.</title>
        <authorList>
            <person name="Hassan Y.I."/>
            <person name="Lepp D."/>
            <person name="Zhou T."/>
        </authorList>
    </citation>
    <scope>NUCLEOTIDE SEQUENCE [LARGE SCALE GENOMIC DNA]</scope>
    <source>
        <strain evidence="6 7">DS-56</strain>
    </source>
</reference>
<dbReference type="RefSeq" id="WP_069908525.1">
    <property type="nucleotide sequence ID" value="NZ_LAJE02000075.1"/>
</dbReference>
<keyword evidence="2 4" id="KW-0238">DNA-binding</keyword>
<feature type="DNA-binding region" description="H-T-H motif" evidence="4">
    <location>
        <begin position="29"/>
        <end position="48"/>
    </location>
</feature>
<dbReference type="SUPFAM" id="SSF46689">
    <property type="entry name" value="Homeodomain-like"/>
    <property type="match status" value="1"/>
</dbReference>
<accession>A0A1E5XUR0</accession>
<protein>
    <recommendedName>
        <fullName evidence="5">HTH tetR-type domain-containing protein</fullName>
    </recommendedName>
</protein>
<proteinExistence type="predicted"/>
<comment type="caution">
    <text evidence="6">The sequence shown here is derived from an EMBL/GenBank/DDBJ whole genome shotgun (WGS) entry which is preliminary data.</text>
</comment>
<evidence type="ECO:0000256" key="4">
    <source>
        <dbReference type="PROSITE-ProRule" id="PRU00335"/>
    </source>
</evidence>